<evidence type="ECO:0000313" key="3">
    <source>
        <dbReference type="Proteomes" id="UP000251891"/>
    </source>
</evidence>
<sequence length="233" mass="22919">MAGLIGVVAGAVLLLSQLAVLRMLSLDDAHLAEAVIRACLLSAVVGVWASADPRDRRPGGVSAAMLLAAAVTAAVMTLLVLRSAGDLPAAAVAGGLCAVPLGAVVGALPHCHRRCSGLAPAVGVTLAGEQIVATVLPDPLWPAAVVGAAAVAAGAALSRRGRVLVMAAPLLAVLLAEGLHLVAGGSVDPGRLGWLTAGCVAGGALVAAWGRARRRKPALSFAGGTATVQCTRE</sequence>
<feature type="transmembrane region" description="Helical" evidence="1">
    <location>
        <begin position="34"/>
        <end position="51"/>
    </location>
</feature>
<feature type="transmembrane region" description="Helical" evidence="1">
    <location>
        <begin position="164"/>
        <end position="186"/>
    </location>
</feature>
<reference evidence="2 3" key="1">
    <citation type="submission" date="2018-06" db="EMBL/GenBank/DDBJ databases">
        <title>Actinomadura craniellae sp. nov. isolated from marine sponge Craniella sp.</title>
        <authorList>
            <person name="Li L."/>
            <person name="Xu Q.H."/>
            <person name="Lin H.W."/>
            <person name="Lu Y.H."/>
        </authorList>
    </citation>
    <scope>NUCLEOTIDE SEQUENCE [LARGE SCALE GENOMIC DNA]</scope>
    <source>
        <strain evidence="2 3">LHW63021</strain>
    </source>
</reference>
<protein>
    <submittedName>
        <fullName evidence="2">Uncharacterized protein</fullName>
    </submittedName>
</protein>
<gene>
    <name evidence="2" type="ORF">DPM19_15830</name>
</gene>
<keyword evidence="1" id="KW-1133">Transmembrane helix</keyword>
<feature type="transmembrane region" description="Helical" evidence="1">
    <location>
        <begin position="63"/>
        <end position="81"/>
    </location>
</feature>
<dbReference type="AlphaFoldDB" id="A0A365H602"/>
<dbReference type="Proteomes" id="UP000251891">
    <property type="component" value="Unassembled WGS sequence"/>
</dbReference>
<feature type="transmembrane region" description="Helical" evidence="1">
    <location>
        <begin position="192"/>
        <end position="210"/>
    </location>
</feature>
<keyword evidence="1" id="KW-0472">Membrane</keyword>
<organism evidence="2 3">
    <name type="scientific">Actinomadura craniellae</name>
    <dbReference type="NCBI Taxonomy" id="2231787"/>
    <lineage>
        <taxon>Bacteria</taxon>
        <taxon>Bacillati</taxon>
        <taxon>Actinomycetota</taxon>
        <taxon>Actinomycetes</taxon>
        <taxon>Streptosporangiales</taxon>
        <taxon>Thermomonosporaceae</taxon>
        <taxon>Actinomadura</taxon>
    </lineage>
</organism>
<feature type="transmembrane region" description="Helical" evidence="1">
    <location>
        <begin position="115"/>
        <end position="133"/>
    </location>
</feature>
<evidence type="ECO:0000256" key="1">
    <source>
        <dbReference type="SAM" id="Phobius"/>
    </source>
</evidence>
<evidence type="ECO:0000313" key="2">
    <source>
        <dbReference type="EMBL" id="RAY14426.1"/>
    </source>
</evidence>
<proteinExistence type="predicted"/>
<feature type="transmembrane region" description="Helical" evidence="1">
    <location>
        <begin position="139"/>
        <end position="157"/>
    </location>
</feature>
<name>A0A365H602_9ACTN</name>
<dbReference type="RefSeq" id="WP_111868193.1">
    <property type="nucleotide sequence ID" value="NZ_QLYX01000006.1"/>
</dbReference>
<comment type="caution">
    <text evidence="2">The sequence shown here is derived from an EMBL/GenBank/DDBJ whole genome shotgun (WGS) entry which is preliminary data.</text>
</comment>
<accession>A0A365H602</accession>
<keyword evidence="1" id="KW-0812">Transmembrane</keyword>
<keyword evidence="3" id="KW-1185">Reference proteome</keyword>
<dbReference type="EMBL" id="QLYX01000006">
    <property type="protein sequence ID" value="RAY14426.1"/>
    <property type="molecule type" value="Genomic_DNA"/>
</dbReference>
<feature type="transmembrane region" description="Helical" evidence="1">
    <location>
        <begin position="87"/>
        <end position="108"/>
    </location>
</feature>